<dbReference type="EMBL" id="BAABBN010000007">
    <property type="protein sequence ID" value="GAA3927197.1"/>
    <property type="molecule type" value="Genomic_DNA"/>
</dbReference>
<dbReference type="InterPro" id="IPR008719">
    <property type="entry name" value="N2O_reductase_NosL"/>
</dbReference>
<comment type="caution">
    <text evidence="1">The sequence shown here is derived from an EMBL/GenBank/DDBJ whole genome shotgun (WGS) entry which is preliminary data.</text>
</comment>
<keyword evidence="2" id="KW-1185">Reference proteome</keyword>
<sequence length="196" mass="21470">MKQVAIKQTVKVTLVGVLVALGLLIQGCSKNVEVTEVHEAVIIHNGEECDLCGMLINQFPGPKGQLFERGGSDPKRFCSTRDLFAYALQPEHQHRVKQIYVHDVASAPWDKQGDAKYIDAASAYFVVGHNLNGAMGPTLASFATKDAAESFSRKHNGEVMTFDEIDLAVLTKLNDQAMDLGEPMHHSQHSAHSAHH</sequence>
<dbReference type="Gene3D" id="3.30.70.2060">
    <property type="match status" value="1"/>
</dbReference>
<dbReference type="Gene3D" id="3.30.70.2050">
    <property type="match status" value="1"/>
</dbReference>
<gene>
    <name evidence="1" type="ORF">GCM10022277_24260</name>
</gene>
<dbReference type="SUPFAM" id="SSF160387">
    <property type="entry name" value="NosL/MerB-like"/>
    <property type="match status" value="1"/>
</dbReference>
<evidence type="ECO:0000313" key="1">
    <source>
        <dbReference type="EMBL" id="GAA3927197.1"/>
    </source>
</evidence>
<dbReference type="Proteomes" id="UP001501565">
    <property type="component" value="Unassembled WGS sequence"/>
</dbReference>
<evidence type="ECO:0000313" key="2">
    <source>
        <dbReference type="Proteomes" id="UP001501565"/>
    </source>
</evidence>
<organism evidence="1 2">
    <name type="scientific">Litoribacillus peritrichatus</name>
    <dbReference type="NCBI Taxonomy" id="718191"/>
    <lineage>
        <taxon>Bacteria</taxon>
        <taxon>Pseudomonadati</taxon>
        <taxon>Pseudomonadota</taxon>
        <taxon>Gammaproteobacteria</taxon>
        <taxon>Oceanospirillales</taxon>
        <taxon>Oceanospirillaceae</taxon>
        <taxon>Litoribacillus</taxon>
    </lineage>
</organism>
<dbReference type="RefSeq" id="WP_344798797.1">
    <property type="nucleotide sequence ID" value="NZ_BAABBN010000007.1"/>
</dbReference>
<protein>
    <submittedName>
        <fullName evidence="1">Nitrous oxide reductase accessory protein NosL</fullName>
    </submittedName>
</protein>
<name>A0ABP7MNV3_9GAMM</name>
<dbReference type="PROSITE" id="PS51257">
    <property type="entry name" value="PROKAR_LIPOPROTEIN"/>
    <property type="match status" value="1"/>
</dbReference>
<reference evidence="2" key="1">
    <citation type="journal article" date="2019" name="Int. J. Syst. Evol. Microbiol.">
        <title>The Global Catalogue of Microorganisms (GCM) 10K type strain sequencing project: providing services to taxonomists for standard genome sequencing and annotation.</title>
        <authorList>
            <consortium name="The Broad Institute Genomics Platform"/>
            <consortium name="The Broad Institute Genome Sequencing Center for Infectious Disease"/>
            <person name="Wu L."/>
            <person name="Ma J."/>
        </authorList>
    </citation>
    <scope>NUCLEOTIDE SEQUENCE [LARGE SCALE GENOMIC DNA]</scope>
    <source>
        <strain evidence="2">JCM 17551</strain>
    </source>
</reference>
<accession>A0ABP7MNV3</accession>
<dbReference type="Pfam" id="PF05573">
    <property type="entry name" value="NosL"/>
    <property type="match status" value="1"/>
</dbReference>
<proteinExistence type="predicted"/>
<dbReference type="PANTHER" id="PTHR41247:SF1">
    <property type="entry name" value="HTH-TYPE TRANSCRIPTIONAL REPRESSOR YCNK"/>
    <property type="match status" value="1"/>
</dbReference>
<dbReference type="PANTHER" id="PTHR41247">
    <property type="entry name" value="HTH-TYPE TRANSCRIPTIONAL REPRESSOR YCNK"/>
    <property type="match status" value="1"/>
</dbReference>